<comment type="caution">
    <text evidence="4">The sequence shown here is derived from an EMBL/GenBank/DDBJ whole genome shotgun (WGS) entry which is preliminary data.</text>
</comment>
<accession>A0ABT1RWH9</accession>
<dbReference type="Gene3D" id="3.30.360.10">
    <property type="entry name" value="Dihydrodipicolinate Reductase, domain 2"/>
    <property type="match status" value="1"/>
</dbReference>
<evidence type="ECO:0000259" key="3">
    <source>
        <dbReference type="Pfam" id="PF22725"/>
    </source>
</evidence>
<dbReference type="SUPFAM" id="SSF51735">
    <property type="entry name" value="NAD(P)-binding Rossmann-fold domains"/>
    <property type="match status" value="1"/>
</dbReference>
<dbReference type="InterPro" id="IPR050463">
    <property type="entry name" value="Gfo/Idh/MocA_oxidrdct_glycsds"/>
</dbReference>
<dbReference type="PANTHER" id="PTHR43818">
    <property type="entry name" value="BCDNA.GH03377"/>
    <property type="match status" value="1"/>
</dbReference>
<sequence length="370" mass="40906">MKTYRIAAIGFAHSHMRANLEAFASCGERVEFVAAADVPPRIPSLSVEPDTRRCELDRAVEQYGFRKYEDYRQLLEENEIDIALVCCENAYHPVVMETILRRGIHVVVEKPLAATMQGAMRIARAARESGAKVFTNWPVAWSSAVRQAKELCDAGEIGRLFKFTFRNSDSLGPLSYGQQITELEKGREWWHQADVGGGALLDYCCYGACMAPWFLNSEPVSAYGLKANFDSPYASAEDYAEITVRFPRGVAILEGSWTTVNTGIPNGPILYGTEGTMVVNQSGAIEIYCTRHAEAPDRVIEPMSLPDGRDNLGREVLHHLDTGEELFQLLELKTNLSAISILDAGSRSAESGKMELANDAVWTVGTDPFL</sequence>
<feature type="domain" description="GFO/IDH/MocA-like oxidoreductase" evidence="3">
    <location>
        <begin position="145"/>
        <end position="277"/>
    </location>
</feature>
<dbReference type="EMBL" id="JANFZH010000005">
    <property type="protein sequence ID" value="MCQ4838948.1"/>
    <property type="molecule type" value="Genomic_DNA"/>
</dbReference>
<dbReference type="Pfam" id="PF22725">
    <property type="entry name" value="GFO_IDH_MocA_C3"/>
    <property type="match status" value="1"/>
</dbReference>
<feature type="domain" description="Gfo/Idh/MocA-like oxidoreductase N-terminal" evidence="2">
    <location>
        <begin position="58"/>
        <end position="135"/>
    </location>
</feature>
<organism evidence="4 5">
    <name type="scientific">Neglectibacter timonensis</name>
    <dbReference type="NCBI Taxonomy" id="1776382"/>
    <lineage>
        <taxon>Bacteria</taxon>
        <taxon>Bacillati</taxon>
        <taxon>Bacillota</taxon>
        <taxon>Clostridia</taxon>
        <taxon>Eubacteriales</taxon>
        <taxon>Oscillospiraceae</taxon>
        <taxon>Neglectibacter</taxon>
    </lineage>
</organism>
<proteinExistence type="predicted"/>
<dbReference type="Proteomes" id="UP001524473">
    <property type="component" value="Unassembled WGS sequence"/>
</dbReference>
<evidence type="ECO:0000256" key="1">
    <source>
        <dbReference type="ARBA" id="ARBA00023002"/>
    </source>
</evidence>
<keyword evidence="1" id="KW-0560">Oxidoreductase</keyword>
<name>A0ABT1RWH9_9FIRM</name>
<protein>
    <submittedName>
        <fullName evidence="4">Gfo/Idh/MocA family oxidoreductase</fullName>
    </submittedName>
</protein>
<dbReference type="SUPFAM" id="SSF55347">
    <property type="entry name" value="Glyceraldehyde-3-phosphate dehydrogenase-like, C-terminal domain"/>
    <property type="match status" value="1"/>
</dbReference>
<dbReference type="InterPro" id="IPR000683">
    <property type="entry name" value="Gfo/Idh/MocA-like_OxRdtase_N"/>
</dbReference>
<dbReference type="Pfam" id="PF01408">
    <property type="entry name" value="GFO_IDH_MocA"/>
    <property type="match status" value="1"/>
</dbReference>
<dbReference type="PANTHER" id="PTHR43818:SF11">
    <property type="entry name" value="BCDNA.GH03377"/>
    <property type="match status" value="1"/>
</dbReference>
<reference evidence="4 5" key="1">
    <citation type="submission" date="2022-06" db="EMBL/GenBank/DDBJ databases">
        <title>Isolation of gut microbiota from human fecal samples.</title>
        <authorList>
            <person name="Pamer E.G."/>
            <person name="Barat B."/>
            <person name="Waligurski E."/>
            <person name="Medina S."/>
            <person name="Paddock L."/>
            <person name="Mostad J."/>
        </authorList>
    </citation>
    <scope>NUCLEOTIDE SEQUENCE [LARGE SCALE GENOMIC DNA]</scope>
    <source>
        <strain evidence="4 5">DFI.9.73</strain>
    </source>
</reference>
<keyword evidence="5" id="KW-1185">Reference proteome</keyword>
<dbReference type="RefSeq" id="WP_066862164.1">
    <property type="nucleotide sequence ID" value="NZ_CABKVV010000012.1"/>
</dbReference>
<dbReference type="Gene3D" id="3.40.50.720">
    <property type="entry name" value="NAD(P)-binding Rossmann-like Domain"/>
    <property type="match status" value="1"/>
</dbReference>
<dbReference type="InterPro" id="IPR036291">
    <property type="entry name" value="NAD(P)-bd_dom_sf"/>
</dbReference>
<dbReference type="InterPro" id="IPR055170">
    <property type="entry name" value="GFO_IDH_MocA-like_dom"/>
</dbReference>
<evidence type="ECO:0000313" key="5">
    <source>
        <dbReference type="Proteomes" id="UP001524473"/>
    </source>
</evidence>
<evidence type="ECO:0000259" key="2">
    <source>
        <dbReference type="Pfam" id="PF01408"/>
    </source>
</evidence>
<dbReference type="GeneID" id="90531790"/>
<gene>
    <name evidence="4" type="ORF">NE695_03340</name>
</gene>
<evidence type="ECO:0000313" key="4">
    <source>
        <dbReference type="EMBL" id="MCQ4838948.1"/>
    </source>
</evidence>